<dbReference type="Proteomes" id="UP001595805">
    <property type="component" value="Unassembled WGS sequence"/>
</dbReference>
<accession>A0ABV8AXS1</accession>
<keyword evidence="3" id="KW-1185">Reference proteome</keyword>
<evidence type="ECO:0000259" key="1">
    <source>
        <dbReference type="Pfam" id="PF07969"/>
    </source>
</evidence>
<dbReference type="Gene3D" id="2.30.40.10">
    <property type="entry name" value="Urease, subunit C, domain 1"/>
    <property type="match status" value="1"/>
</dbReference>
<dbReference type="NCBIfam" id="NF006560">
    <property type="entry name" value="PRK09061.1"/>
    <property type="match status" value="1"/>
</dbReference>
<sequence length="515" mass="55955">MSLALAFLITCNFTYGQSTKKNEAKVQFDLVIKNGRVMDPETGFDKVANVGINNGFVTRITTDEIAGTRTIDASGHVVAPGFIDYHSHAQEPYGHKLYVRDGVTTPLDLEVGAFPVNEFYEFWEGKSFVNYGTNVAHVGARLSVLDGQEPDGRVLYSAAMGRAMNDGSQFKTKLYDPKDEKAIVDAVEREIKQGALGVAYPIGYYTVVGSPEVNAVTALAGKYNLPITTHVRYLSQIPPSGYMGITEMLTIARQNNAAVLFHHVQSNCLGLTGPCLDLIDAARAQGQKVVGEFYPYQYAGTYVDADYNRPGFEQRMGIQASDYVITATGEHLTPKKLDSLRTAAPGTNLLMYTMKEEYIMEAFKRPGTIVGSDGMPWIVEGDEGGFNATFDTPYGAGNGHARGSGTHARILRMVRETKAISLMEAISKMTYGPASFLEDHVPQMKIRGRIQEGSAADITIFDPKTVTDNATPTIGENSLPSTGIPYVIVNGIIVVDDSKVQNVAAGVAIRNKTIE</sequence>
<dbReference type="InterPro" id="IPR050378">
    <property type="entry name" value="Metallo-dep_Hydrolases_sf"/>
</dbReference>
<evidence type="ECO:0000313" key="3">
    <source>
        <dbReference type="Proteomes" id="UP001595805"/>
    </source>
</evidence>
<dbReference type="Gene3D" id="3.30.1490.130">
    <property type="entry name" value="D-aminoacylase. Domain 3"/>
    <property type="match status" value="1"/>
</dbReference>
<evidence type="ECO:0000313" key="2">
    <source>
        <dbReference type="EMBL" id="MFC3881730.1"/>
    </source>
</evidence>
<proteinExistence type="predicted"/>
<comment type="caution">
    <text evidence="2">The sequence shown here is derived from an EMBL/GenBank/DDBJ whole genome shotgun (WGS) entry which is preliminary data.</text>
</comment>
<dbReference type="SUPFAM" id="SSF51338">
    <property type="entry name" value="Composite domain of metallo-dependent hydrolases"/>
    <property type="match status" value="1"/>
</dbReference>
<dbReference type="InterPro" id="IPR023100">
    <property type="entry name" value="D-aminoacylase_insert_dom_sf"/>
</dbReference>
<dbReference type="InterPro" id="IPR013108">
    <property type="entry name" value="Amidohydro_3"/>
</dbReference>
<organism evidence="2 3">
    <name type="scientific">Algoriphagus namhaensis</name>
    <dbReference type="NCBI Taxonomy" id="915353"/>
    <lineage>
        <taxon>Bacteria</taxon>
        <taxon>Pseudomonadati</taxon>
        <taxon>Bacteroidota</taxon>
        <taxon>Cytophagia</taxon>
        <taxon>Cytophagales</taxon>
        <taxon>Cyclobacteriaceae</taxon>
        <taxon>Algoriphagus</taxon>
    </lineage>
</organism>
<dbReference type="SUPFAM" id="SSF51556">
    <property type="entry name" value="Metallo-dependent hydrolases"/>
    <property type="match status" value="1"/>
</dbReference>
<name>A0ABV8AXS1_9BACT</name>
<dbReference type="InterPro" id="IPR032466">
    <property type="entry name" value="Metal_Hydrolase"/>
</dbReference>
<reference evidence="3" key="1">
    <citation type="journal article" date="2019" name="Int. J. Syst. Evol. Microbiol.">
        <title>The Global Catalogue of Microorganisms (GCM) 10K type strain sequencing project: providing services to taxonomists for standard genome sequencing and annotation.</title>
        <authorList>
            <consortium name="The Broad Institute Genomics Platform"/>
            <consortium name="The Broad Institute Genome Sequencing Center for Infectious Disease"/>
            <person name="Wu L."/>
            <person name="Ma J."/>
        </authorList>
    </citation>
    <scope>NUCLEOTIDE SEQUENCE [LARGE SCALE GENOMIC DNA]</scope>
    <source>
        <strain evidence="3">CCUG 60523</strain>
    </source>
</reference>
<dbReference type="RefSeq" id="WP_377907316.1">
    <property type="nucleotide sequence ID" value="NZ_JBHRZS010000007.1"/>
</dbReference>
<feature type="domain" description="Amidohydrolase 3" evidence="1">
    <location>
        <begin position="404"/>
        <end position="495"/>
    </location>
</feature>
<dbReference type="InterPro" id="IPR011059">
    <property type="entry name" value="Metal-dep_hydrolase_composite"/>
</dbReference>
<dbReference type="Gene3D" id="3.20.20.140">
    <property type="entry name" value="Metal-dependent hydrolases"/>
    <property type="match status" value="1"/>
</dbReference>
<dbReference type="Pfam" id="PF07969">
    <property type="entry name" value="Amidohydro_3"/>
    <property type="match status" value="1"/>
</dbReference>
<protein>
    <submittedName>
        <fullName evidence="2">Amidohydrolase family protein</fullName>
    </submittedName>
</protein>
<gene>
    <name evidence="2" type="ORF">ACFOSV_16160</name>
</gene>
<dbReference type="PANTHER" id="PTHR11647">
    <property type="entry name" value="HYDRANTOINASE/DIHYDROPYRIMIDINASE FAMILY MEMBER"/>
    <property type="match status" value="1"/>
</dbReference>
<dbReference type="PANTHER" id="PTHR11647:SF1">
    <property type="entry name" value="COLLAPSIN RESPONSE MEDIATOR PROTEIN"/>
    <property type="match status" value="1"/>
</dbReference>
<dbReference type="EMBL" id="JBHRZS010000007">
    <property type="protein sequence ID" value="MFC3881730.1"/>
    <property type="molecule type" value="Genomic_DNA"/>
</dbReference>